<proteinExistence type="predicted"/>
<feature type="region of interest" description="Disordered" evidence="1">
    <location>
        <begin position="192"/>
        <end position="214"/>
    </location>
</feature>
<comment type="caution">
    <text evidence="2">The sequence shown here is derived from an EMBL/GenBank/DDBJ whole genome shotgun (WGS) entry which is preliminary data.</text>
</comment>
<reference evidence="2 3" key="1">
    <citation type="journal article" date="2019" name="Commun. Biol.">
        <title>The bagworm genome reveals a unique fibroin gene that provides high tensile strength.</title>
        <authorList>
            <person name="Kono N."/>
            <person name="Nakamura H."/>
            <person name="Ohtoshi R."/>
            <person name="Tomita M."/>
            <person name="Numata K."/>
            <person name="Arakawa K."/>
        </authorList>
    </citation>
    <scope>NUCLEOTIDE SEQUENCE [LARGE SCALE GENOMIC DNA]</scope>
</reference>
<organism evidence="2 3">
    <name type="scientific">Eumeta variegata</name>
    <name type="common">Bagworm moth</name>
    <name type="synonym">Eumeta japonica</name>
    <dbReference type="NCBI Taxonomy" id="151549"/>
    <lineage>
        <taxon>Eukaryota</taxon>
        <taxon>Metazoa</taxon>
        <taxon>Ecdysozoa</taxon>
        <taxon>Arthropoda</taxon>
        <taxon>Hexapoda</taxon>
        <taxon>Insecta</taxon>
        <taxon>Pterygota</taxon>
        <taxon>Neoptera</taxon>
        <taxon>Endopterygota</taxon>
        <taxon>Lepidoptera</taxon>
        <taxon>Glossata</taxon>
        <taxon>Ditrysia</taxon>
        <taxon>Tineoidea</taxon>
        <taxon>Psychidae</taxon>
        <taxon>Oiketicinae</taxon>
        <taxon>Eumeta</taxon>
    </lineage>
</organism>
<dbReference type="AlphaFoldDB" id="A0A4C1SXC6"/>
<evidence type="ECO:0000256" key="1">
    <source>
        <dbReference type="SAM" id="MobiDB-lite"/>
    </source>
</evidence>
<feature type="compositionally biased region" description="Basic and acidic residues" evidence="1">
    <location>
        <begin position="192"/>
        <end position="209"/>
    </location>
</feature>
<gene>
    <name evidence="2" type="ORF">EVAR_5120_1</name>
</gene>
<protein>
    <submittedName>
        <fullName evidence="2">Uncharacterized protein</fullName>
    </submittedName>
</protein>
<dbReference type="EMBL" id="BGZK01000019">
    <property type="protein sequence ID" value="GBP05818.1"/>
    <property type="molecule type" value="Genomic_DNA"/>
</dbReference>
<dbReference type="Proteomes" id="UP000299102">
    <property type="component" value="Unassembled WGS sequence"/>
</dbReference>
<evidence type="ECO:0000313" key="3">
    <source>
        <dbReference type="Proteomes" id="UP000299102"/>
    </source>
</evidence>
<evidence type="ECO:0000313" key="2">
    <source>
        <dbReference type="EMBL" id="GBP05818.1"/>
    </source>
</evidence>
<accession>A0A4C1SXC6</accession>
<sequence>MGLSCLVKEFLWPPSNSIVRPAPQYHIIALTLNMQKYLTCEHNAAGYLAANHRSIIIHHGAAVISCCAGTREPRALAAELHRDLLSRSKDTPNEHTDKQIQNQSRFSGINKILKVSRGEAESSPTSDILSCRKLTLSRTLVWNTERSVVVKLDDSKTDSGYEEGAFTNHCLVVRGTAYVLACLRACMPDTEKVPRNARTDTPERSRAAPEHVTNGICDALL</sequence>
<keyword evidence="3" id="KW-1185">Reference proteome</keyword>
<name>A0A4C1SXC6_EUMVA</name>